<organism evidence="6 7">
    <name type="scientific">Colletotrichum abscissum</name>
    <dbReference type="NCBI Taxonomy" id="1671311"/>
    <lineage>
        <taxon>Eukaryota</taxon>
        <taxon>Fungi</taxon>
        <taxon>Dikarya</taxon>
        <taxon>Ascomycota</taxon>
        <taxon>Pezizomycotina</taxon>
        <taxon>Sordariomycetes</taxon>
        <taxon>Hypocreomycetidae</taxon>
        <taxon>Glomerellales</taxon>
        <taxon>Glomerellaceae</taxon>
        <taxon>Colletotrichum</taxon>
        <taxon>Colletotrichum acutatum species complex</taxon>
    </lineage>
</organism>
<keyword evidence="3" id="KW-0862">Zinc</keyword>
<name>A0A9P9X3P9_9PEZI</name>
<evidence type="ECO:0000256" key="4">
    <source>
        <dbReference type="ARBA" id="ARBA00023239"/>
    </source>
</evidence>
<dbReference type="EMBL" id="SDAQ01000138">
    <property type="protein sequence ID" value="KAI3535075.1"/>
    <property type="molecule type" value="Genomic_DNA"/>
</dbReference>
<reference evidence="6" key="1">
    <citation type="submission" date="2019-01" db="EMBL/GenBank/DDBJ databases">
        <title>Colletotrichum abscissum LGMF1257.</title>
        <authorList>
            <person name="Baroncelli R."/>
        </authorList>
    </citation>
    <scope>NUCLEOTIDE SEQUENCE</scope>
    <source>
        <strain evidence="6">Ca142</strain>
    </source>
</reference>
<proteinExistence type="inferred from homology"/>
<dbReference type="GO" id="GO:0016846">
    <property type="term" value="F:carbon-sulfur lyase activity"/>
    <property type="evidence" value="ECO:0007669"/>
    <property type="project" value="InterPro"/>
</dbReference>
<dbReference type="PANTHER" id="PTHR33337">
    <property type="entry name" value="GFA DOMAIN-CONTAINING PROTEIN"/>
    <property type="match status" value="1"/>
</dbReference>
<feature type="domain" description="CENP-V/GFA" evidence="5">
    <location>
        <begin position="47"/>
        <end position="163"/>
    </location>
</feature>
<evidence type="ECO:0000256" key="2">
    <source>
        <dbReference type="ARBA" id="ARBA00022723"/>
    </source>
</evidence>
<dbReference type="SUPFAM" id="SSF51316">
    <property type="entry name" value="Mss4-like"/>
    <property type="match status" value="1"/>
</dbReference>
<protein>
    <recommendedName>
        <fullName evidence="5">CENP-V/GFA domain-containing protein</fullName>
    </recommendedName>
</protein>
<dbReference type="GO" id="GO:0046872">
    <property type="term" value="F:metal ion binding"/>
    <property type="evidence" value="ECO:0007669"/>
    <property type="project" value="UniProtKB-KW"/>
</dbReference>
<dbReference type="PROSITE" id="PS51891">
    <property type="entry name" value="CENP_V_GFA"/>
    <property type="match status" value="1"/>
</dbReference>
<evidence type="ECO:0000313" key="7">
    <source>
        <dbReference type="Proteomes" id="UP001056436"/>
    </source>
</evidence>
<dbReference type="Proteomes" id="UP001056436">
    <property type="component" value="Unassembled WGS sequence"/>
</dbReference>
<sequence>MLGVRPVAFYGWKPKAQERFVKLGPKARYKQGWDRRSSSDNCSVHIRQHPTYHVLRGTCTPSIDPEPRPPAACRCFDCRQVSGSAFGVSVLVPAAAFACDKVTPTNYVSTLDSGNEVVNHFCGTCGVTLWADGTSSPFKFVKAGVLDDLAALDMSKSAAKIYTCRRAWWCSALKVAQQKEKM</sequence>
<dbReference type="InterPro" id="IPR011057">
    <property type="entry name" value="Mss4-like_sf"/>
</dbReference>
<dbReference type="Pfam" id="PF04828">
    <property type="entry name" value="GFA"/>
    <property type="match status" value="1"/>
</dbReference>
<gene>
    <name evidence="6" type="ORF">CABS02_13033</name>
</gene>
<dbReference type="AlphaFoldDB" id="A0A9P9X3P9"/>
<evidence type="ECO:0000256" key="1">
    <source>
        <dbReference type="ARBA" id="ARBA00005495"/>
    </source>
</evidence>
<dbReference type="PANTHER" id="PTHR33337:SF30">
    <property type="entry name" value="DUF636 DOMAIN PROTEIN (AFU_ORTHOLOGUE AFUA_1G03180)"/>
    <property type="match status" value="1"/>
</dbReference>
<keyword evidence="4" id="KW-0456">Lyase</keyword>
<dbReference type="InterPro" id="IPR006913">
    <property type="entry name" value="CENP-V/GFA"/>
</dbReference>
<dbReference type="Gene3D" id="3.90.1590.10">
    <property type="entry name" value="glutathione-dependent formaldehyde- activating enzyme (gfa)"/>
    <property type="match status" value="1"/>
</dbReference>
<keyword evidence="2" id="KW-0479">Metal-binding</keyword>
<accession>A0A9P9X3P9</accession>
<comment type="similarity">
    <text evidence="1">Belongs to the Gfa family.</text>
</comment>
<dbReference type="OrthoDB" id="428768at2759"/>
<comment type="caution">
    <text evidence="6">The sequence shown here is derived from an EMBL/GenBank/DDBJ whole genome shotgun (WGS) entry which is preliminary data.</text>
</comment>
<evidence type="ECO:0000313" key="6">
    <source>
        <dbReference type="EMBL" id="KAI3535075.1"/>
    </source>
</evidence>
<evidence type="ECO:0000259" key="5">
    <source>
        <dbReference type="PROSITE" id="PS51891"/>
    </source>
</evidence>
<evidence type="ECO:0000256" key="3">
    <source>
        <dbReference type="ARBA" id="ARBA00022833"/>
    </source>
</evidence>
<keyword evidence="7" id="KW-1185">Reference proteome</keyword>